<name>X6NR53_RETFI</name>
<dbReference type="Proteomes" id="UP000023152">
    <property type="component" value="Unassembled WGS sequence"/>
</dbReference>
<comment type="caution">
    <text evidence="1">The sequence shown here is derived from an EMBL/GenBank/DDBJ whole genome shotgun (WGS) entry which is preliminary data.</text>
</comment>
<keyword evidence="2" id="KW-1185">Reference proteome</keyword>
<reference evidence="1 2" key="1">
    <citation type="journal article" date="2013" name="Curr. Biol.">
        <title>The Genome of the Foraminiferan Reticulomyxa filosa.</title>
        <authorList>
            <person name="Glockner G."/>
            <person name="Hulsmann N."/>
            <person name="Schleicher M."/>
            <person name="Noegel A.A."/>
            <person name="Eichinger L."/>
            <person name="Gallinger C."/>
            <person name="Pawlowski J."/>
            <person name="Sierra R."/>
            <person name="Euteneuer U."/>
            <person name="Pillet L."/>
            <person name="Moustafa A."/>
            <person name="Platzer M."/>
            <person name="Groth M."/>
            <person name="Szafranski K."/>
            <person name="Schliwa M."/>
        </authorList>
    </citation>
    <scope>NUCLEOTIDE SEQUENCE [LARGE SCALE GENOMIC DNA]</scope>
</reference>
<organism evidence="1 2">
    <name type="scientific">Reticulomyxa filosa</name>
    <dbReference type="NCBI Taxonomy" id="46433"/>
    <lineage>
        <taxon>Eukaryota</taxon>
        <taxon>Sar</taxon>
        <taxon>Rhizaria</taxon>
        <taxon>Retaria</taxon>
        <taxon>Foraminifera</taxon>
        <taxon>Monothalamids</taxon>
        <taxon>Reticulomyxidae</taxon>
        <taxon>Reticulomyxa</taxon>
    </lineage>
</organism>
<gene>
    <name evidence="1" type="ORF">RFI_08332</name>
</gene>
<dbReference type="EMBL" id="ASPP01006457">
    <property type="protein sequence ID" value="ETO28795.1"/>
    <property type="molecule type" value="Genomic_DNA"/>
</dbReference>
<proteinExistence type="predicted"/>
<accession>X6NR53</accession>
<protein>
    <submittedName>
        <fullName evidence="1">Uncharacterized protein</fullName>
    </submittedName>
</protein>
<evidence type="ECO:0000313" key="1">
    <source>
        <dbReference type="EMBL" id="ETO28795.1"/>
    </source>
</evidence>
<evidence type="ECO:0000313" key="2">
    <source>
        <dbReference type="Proteomes" id="UP000023152"/>
    </source>
</evidence>
<dbReference type="AlphaFoldDB" id="X6NR53"/>
<sequence length="554" mass="63198">MECEKNGRASKHEDKHTSNTLMGLKYKSRFNDSPEMFFDCLDKLEHLHRQTPTQSLVLPMYLPTSIVEGYWKTTASSSYPHVSNCCPLVIYFQENSKNGAHSEEIWKDELCYDLDQCYVCFGVNYEYLNSGLHVCSDRYCAIVERFLPGLDFNPRDHNPDIDLSKLPSVHLFGCSPQHRRQWSAHIESLVVADLNKQAKAKISRPFLFGVTSAASSLAQHNSDVQSNADMDTTANTNASANNTVTETNVSSKPLFPQQVSVAAASSMTTAATKNITDTAISGYKTTVVKHDEDSKVPLTHGDVEDHKTDTATITVTNTANLEWNQQWADIKRSLLELDDNLKHAKHVLSKGQHTYWLCVDQTAFHRLWQIQSSILDEPQHGPSFTHIVRTLYVYTFCAAKTVPTTQSTWKKALDNILDTFKMQSQLSLDKRDALVSALDEYHHNAAKQAINENSIFDAEEQELIYWYQLTLKRYFLRCTEKNMGLEVWKSQIMTINKKLLEKYQQKQAQPFCGNISLSLLLFYLIDCFPFMEKTNKTATIVPSDWISKKIKKWD</sequence>